<evidence type="ECO:0000256" key="1">
    <source>
        <dbReference type="SAM" id="Phobius"/>
    </source>
</evidence>
<organism evidence="2">
    <name type="scientific">uncultured Nocardioides sp</name>
    <dbReference type="NCBI Taxonomy" id="198441"/>
    <lineage>
        <taxon>Bacteria</taxon>
        <taxon>Bacillati</taxon>
        <taxon>Actinomycetota</taxon>
        <taxon>Actinomycetes</taxon>
        <taxon>Propionibacteriales</taxon>
        <taxon>Nocardioidaceae</taxon>
        <taxon>Nocardioides</taxon>
        <taxon>environmental samples</taxon>
    </lineage>
</organism>
<accession>A0A6J4NT69</accession>
<evidence type="ECO:0008006" key="3">
    <source>
        <dbReference type="Google" id="ProtNLM"/>
    </source>
</evidence>
<name>A0A6J4NT69_9ACTN</name>
<feature type="transmembrane region" description="Helical" evidence="1">
    <location>
        <begin position="98"/>
        <end position="118"/>
    </location>
</feature>
<dbReference type="Pfam" id="PF11188">
    <property type="entry name" value="DUF2975"/>
    <property type="match status" value="1"/>
</dbReference>
<feature type="transmembrane region" description="Helical" evidence="1">
    <location>
        <begin position="138"/>
        <end position="159"/>
    </location>
</feature>
<proteinExistence type="predicted"/>
<dbReference type="InterPro" id="IPR021354">
    <property type="entry name" value="DUF2975"/>
</dbReference>
<keyword evidence="1" id="KW-0472">Membrane</keyword>
<keyword evidence="1" id="KW-0812">Transmembrane</keyword>
<reference evidence="2" key="1">
    <citation type="submission" date="2020-02" db="EMBL/GenBank/DDBJ databases">
        <authorList>
            <person name="Meier V. D."/>
        </authorList>
    </citation>
    <scope>NUCLEOTIDE SEQUENCE</scope>
    <source>
        <strain evidence="2">AVDCRST_MAG32</strain>
    </source>
</reference>
<evidence type="ECO:0000313" key="2">
    <source>
        <dbReference type="EMBL" id="CAA9397032.1"/>
    </source>
</evidence>
<feature type="transmembrane region" description="Helical" evidence="1">
    <location>
        <begin position="12"/>
        <end position="37"/>
    </location>
</feature>
<protein>
    <recommendedName>
        <fullName evidence="3">DUF2975 domain-containing protein</fullName>
    </recommendedName>
</protein>
<dbReference type="AlphaFoldDB" id="A0A6J4NT69"/>
<dbReference type="EMBL" id="CADCUM010000107">
    <property type="protein sequence ID" value="CAA9397032.1"/>
    <property type="molecule type" value="Genomic_DNA"/>
</dbReference>
<sequence length="210" mass="22105">MRTKTSEDPLKGLETMVGIVVAMMALLTAGVLAGLALGSGSVPGLDAEVCVTTSEGGQGFRRGDGETTGPVGLVDGITWRADEVTLCDPTPDGATRAWAAGGLVVWLGAPLLFFAMLWRMLRRARREGVFADAVPPALRSLGGGLLVWAALDVVVTGLVDGALLNRMTDGALVFTYEMPWLLVLLGMALLALSKVMELAVRMRHEVEATI</sequence>
<gene>
    <name evidence="2" type="ORF">AVDCRST_MAG32-2748</name>
</gene>
<keyword evidence="1" id="KW-1133">Transmembrane helix</keyword>
<feature type="transmembrane region" description="Helical" evidence="1">
    <location>
        <begin position="171"/>
        <end position="192"/>
    </location>
</feature>